<keyword evidence="9" id="KW-0645">Protease</keyword>
<evidence type="ECO:0000313" key="10">
    <source>
        <dbReference type="Proteomes" id="UP000002574"/>
    </source>
</evidence>
<keyword evidence="2 5" id="KW-0812">Transmembrane</keyword>
<evidence type="ECO:0000256" key="4">
    <source>
        <dbReference type="ARBA" id="ARBA00023136"/>
    </source>
</evidence>
<dbReference type="InterPro" id="IPR002810">
    <property type="entry name" value="NfeD-like_C"/>
</dbReference>
<keyword evidence="9" id="KW-0378">Hydrolase</keyword>
<dbReference type="InterPro" id="IPR056738">
    <property type="entry name" value="NfeD1b_N"/>
</dbReference>
<dbReference type="Pfam" id="PF24961">
    <property type="entry name" value="NfeD_membrane"/>
    <property type="match status" value="1"/>
</dbReference>
<dbReference type="FunFam" id="3.90.226.10:FF:000089">
    <property type="entry name" value="Membrane-bound serine protease"/>
    <property type="match status" value="1"/>
</dbReference>
<feature type="domain" description="NfeD-like C-terminal" evidence="6">
    <location>
        <begin position="376"/>
        <end position="431"/>
    </location>
</feature>
<dbReference type="Gene3D" id="2.40.50.140">
    <property type="entry name" value="Nucleic acid-binding proteins"/>
    <property type="match status" value="1"/>
</dbReference>
<dbReference type="eggNOG" id="COG1030">
    <property type="taxonomic scope" value="Bacteria"/>
</dbReference>
<organism evidence="9 10">
    <name type="scientific">Hydrogenobacter thermophilus (strain DSM 6534 / IAM 12695 / TK-6)</name>
    <dbReference type="NCBI Taxonomy" id="608538"/>
    <lineage>
        <taxon>Bacteria</taxon>
        <taxon>Pseudomonadati</taxon>
        <taxon>Aquificota</taxon>
        <taxon>Aquificia</taxon>
        <taxon>Aquificales</taxon>
        <taxon>Aquificaceae</taxon>
        <taxon>Hydrogenobacter</taxon>
    </lineage>
</organism>
<dbReference type="AlphaFoldDB" id="D3DHF8"/>
<reference evidence="9 10" key="1">
    <citation type="journal article" date="2010" name="J. Bacteriol.">
        <title>Complete genome sequence of the thermophilic, obligately chemolithoautotrophic hydrogen-oxidizing bacterium Hydrogenobacter thermophilus TK-6.</title>
        <authorList>
            <person name="Arai H."/>
            <person name="Kanbe H."/>
            <person name="Ishii M."/>
            <person name="Igarashi Y."/>
        </authorList>
    </citation>
    <scope>NUCLEOTIDE SEQUENCE [LARGE SCALE GENOMIC DNA]</scope>
    <source>
        <strain evidence="10">DSM 6534 / IAM 12695 / TK-6 [Tokyo]</strain>
    </source>
</reference>
<evidence type="ECO:0000256" key="2">
    <source>
        <dbReference type="ARBA" id="ARBA00022692"/>
    </source>
</evidence>
<feature type="transmembrane region" description="Helical" evidence="5">
    <location>
        <begin position="338"/>
        <end position="365"/>
    </location>
</feature>
<keyword evidence="3 5" id="KW-1133">Transmembrane helix</keyword>
<dbReference type="InterPro" id="IPR052165">
    <property type="entry name" value="Membrane_assoc_protease"/>
</dbReference>
<dbReference type="Pfam" id="PF25145">
    <property type="entry name" value="NfeD1b_N"/>
    <property type="match status" value="1"/>
</dbReference>
<keyword evidence="4 5" id="KW-0472">Membrane</keyword>
<dbReference type="SUPFAM" id="SSF141322">
    <property type="entry name" value="NfeD domain-like"/>
    <property type="match status" value="1"/>
</dbReference>
<proteinExistence type="predicted"/>
<protein>
    <submittedName>
        <fullName evidence="9">Membrane-bound serine protease ClpP class</fullName>
    </submittedName>
</protein>
<evidence type="ECO:0000259" key="6">
    <source>
        <dbReference type="Pfam" id="PF01957"/>
    </source>
</evidence>
<dbReference type="GO" id="GO:0008233">
    <property type="term" value="F:peptidase activity"/>
    <property type="evidence" value="ECO:0007669"/>
    <property type="project" value="UniProtKB-KW"/>
</dbReference>
<sequence>MDLLYHTIMDMRNFIAPLFFMLLFFSGEVFSKVFVAEWQEAITPLTVDYIKRSLSKAEEEGGTLFVLELNTPGGLESSMREIVQEFQRTPLPVVVFVYPSGGRAASAGAIITISADIAVMSPGTNIGAAHPVQMGGGEQDSVMKEKVLQDALAFVRSIAKEKGRNVEVVEKMVKESISLTPEEALKSRVIDMIATDMTELLNKLDGRIVKKHGREITLKTKDASIYSVKKSLREEFLSLVTNPTVAYMLLLIGFYGIFFELYNPGSVIPGAVGIISLLLGLYGLGVVGINWLGLLLVLTGILLLALEVITPSFGGLAVAGGIALALGSFILISPESPYGSIPISVIATMVVLTVGFFLFAGRLGLKAQKRKKMLGVEELIGEEGEAITDFVNGRGKVFIKGEIWNAVSEEDIKKGQAVIVESAKGLTLRVKAKHVQSY</sequence>
<keyword evidence="10" id="KW-1185">Reference proteome</keyword>
<feature type="transmembrane region" description="Helical" evidence="5">
    <location>
        <begin position="236"/>
        <end position="258"/>
    </location>
</feature>
<dbReference type="Proteomes" id="UP000002574">
    <property type="component" value="Chromosome"/>
</dbReference>
<evidence type="ECO:0000259" key="7">
    <source>
        <dbReference type="Pfam" id="PF24961"/>
    </source>
</evidence>
<dbReference type="GO" id="GO:0016020">
    <property type="term" value="C:membrane"/>
    <property type="evidence" value="ECO:0007669"/>
    <property type="project" value="UniProtKB-SubCell"/>
</dbReference>
<gene>
    <name evidence="9" type="primary">nfeD</name>
    <name evidence="9" type="ordered locus">HTH_0800</name>
</gene>
<comment type="subcellular location">
    <subcellularLocation>
        <location evidence="1">Membrane</location>
        <topology evidence="1">Multi-pass membrane protein</topology>
    </subcellularLocation>
</comment>
<feature type="domain" description="NfeD1b N-terminal" evidence="8">
    <location>
        <begin position="39"/>
        <end position="197"/>
    </location>
</feature>
<name>D3DHF8_HYDTT</name>
<dbReference type="PANTHER" id="PTHR33507:SF4">
    <property type="entry name" value="NODULATION COMPETITIVENESS PROTEIN NFED"/>
    <property type="match status" value="1"/>
</dbReference>
<dbReference type="PANTHER" id="PTHR33507">
    <property type="entry name" value="INNER MEMBRANE PROTEIN YBBJ"/>
    <property type="match status" value="1"/>
</dbReference>
<dbReference type="EMBL" id="AP011112">
    <property type="protein sequence ID" value="BAI69260.1"/>
    <property type="molecule type" value="Genomic_DNA"/>
</dbReference>
<evidence type="ECO:0000259" key="8">
    <source>
        <dbReference type="Pfam" id="PF25145"/>
    </source>
</evidence>
<evidence type="ECO:0000256" key="3">
    <source>
        <dbReference type="ARBA" id="ARBA00022989"/>
    </source>
</evidence>
<dbReference type="InterPro" id="IPR056739">
    <property type="entry name" value="NfeD_membrane"/>
</dbReference>
<feature type="transmembrane region" description="Helical" evidence="5">
    <location>
        <begin position="313"/>
        <end position="332"/>
    </location>
</feature>
<dbReference type="InterPro" id="IPR012340">
    <property type="entry name" value="NA-bd_OB-fold"/>
</dbReference>
<feature type="domain" description="NfeD integral membrane" evidence="7">
    <location>
        <begin position="244"/>
        <end position="359"/>
    </location>
</feature>
<evidence type="ECO:0000256" key="1">
    <source>
        <dbReference type="ARBA" id="ARBA00004141"/>
    </source>
</evidence>
<feature type="transmembrane region" description="Helical" evidence="5">
    <location>
        <begin position="289"/>
        <end position="306"/>
    </location>
</feature>
<dbReference type="STRING" id="608538.HTH_0800"/>
<accession>D3DHF8</accession>
<dbReference type="SUPFAM" id="SSF52096">
    <property type="entry name" value="ClpP/crotonase"/>
    <property type="match status" value="1"/>
</dbReference>
<dbReference type="InterPro" id="IPR029045">
    <property type="entry name" value="ClpP/crotonase-like_dom_sf"/>
</dbReference>
<dbReference type="GO" id="GO:0006508">
    <property type="term" value="P:proteolysis"/>
    <property type="evidence" value="ECO:0007669"/>
    <property type="project" value="UniProtKB-KW"/>
</dbReference>
<dbReference type="CDD" id="cd07020">
    <property type="entry name" value="Clp_protease_NfeD_1"/>
    <property type="match status" value="1"/>
</dbReference>
<dbReference type="Pfam" id="PF01957">
    <property type="entry name" value="NfeD"/>
    <property type="match status" value="1"/>
</dbReference>
<evidence type="ECO:0000313" key="9">
    <source>
        <dbReference type="EMBL" id="BAI69260.1"/>
    </source>
</evidence>
<dbReference type="KEGG" id="hth:HTH_0800"/>
<evidence type="ECO:0000256" key="5">
    <source>
        <dbReference type="SAM" id="Phobius"/>
    </source>
</evidence>
<dbReference type="Gene3D" id="3.90.226.10">
    <property type="entry name" value="2-enoyl-CoA Hydratase, Chain A, domain 1"/>
    <property type="match status" value="1"/>
</dbReference>